<dbReference type="Gene3D" id="3.40.190.10">
    <property type="entry name" value="Periplasmic binding protein-like II"/>
    <property type="match status" value="2"/>
</dbReference>
<dbReference type="EMBL" id="JAVIZX010000001">
    <property type="protein sequence ID" value="MDR6214944.1"/>
    <property type="molecule type" value="Genomic_DNA"/>
</dbReference>
<keyword evidence="4" id="KW-0804">Transcription</keyword>
<keyword evidence="2" id="KW-0805">Transcription regulation</keyword>
<dbReference type="SUPFAM" id="SSF53850">
    <property type="entry name" value="Periplasmic binding protein-like II"/>
    <property type="match status" value="1"/>
</dbReference>
<dbReference type="InterPro" id="IPR058163">
    <property type="entry name" value="LysR-type_TF_proteobact-type"/>
</dbReference>
<dbReference type="SUPFAM" id="SSF46785">
    <property type="entry name" value="Winged helix' DNA-binding domain"/>
    <property type="match status" value="1"/>
</dbReference>
<evidence type="ECO:0000256" key="2">
    <source>
        <dbReference type="ARBA" id="ARBA00023015"/>
    </source>
</evidence>
<dbReference type="Proteomes" id="UP001267710">
    <property type="component" value="Unassembled WGS sequence"/>
</dbReference>
<feature type="domain" description="HTH lysR-type" evidence="5">
    <location>
        <begin position="4"/>
        <end position="61"/>
    </location>
</feature>
<dbReference type="CDD" id="cd08432">
    <property type="entry name" value="PBP2_GcdR_TrpI_HvrB_AmpR_like"/>
    <property type="match status" value="1"/>
</dbReference>
<dbReference type="RefSeq" id="WP_309829245.1">
    <property type="nucleotide sequence ID" value="NZ_JAVIZX010000001.1"/>
</dbReference>
<name>A0ABU1IFA9_9BURK</name>
<dbReference type="Gene3D" id="1.10.10.10">
    <property type="entry name" value="Winged helix-like DNA-binding domain superfamily/Winged helix DNA-binding domain"/>
    <property type="match status" value="1"/>
</dbReference>
<keyword evidence="7" id="KW-1185">Reference proteome</keyword>
<evidence type="ECO:0000256" key="1">
    <source>
        <dbReference type="ARBA" id="ARBA00009437"/>
    </source>
</evidence>
<sequence>MTDLPLSALRAYQALARCGSFTAAARDLGCAQSAVSRQIATLEAHLQQTLVLRGHRRVQLTQAGMLYLETVQRVLAELEQGAQRLSRPDARPVVKILSMPSFAARWLLPRCTGLREARIEVQLELATSIWDADFHRERFDLAVHYGDGAWPGAQLLMHDSLVPVAAPGLVGAGGLQRIDDLARFCWLHDSLRSSKWPQWLAAHGVERLAGERDMKLQDAETTLSAAVSGLGIAMGHAVLVENDLREGRLVRAWPAQVPLAAGYHLLQSRRAAGNATARALAAWLLAEAEAFRQAEDPARPAP</sequence>
<dbReference type="InterPro" id="IPR000847">
    <property type="entry name" value="LysR_HTH_N"/>
</dbReference>
<comment type="similarity">
    <text evidence="1">Belongs to the LysR transcriptional regulatory family.</text>
</comment>
<evidence type="ECO:0000313" key="7">
    <source>
        <dbReference type="Proteomes" id="UP001267710"/>
    </source>
</evidence>
<dbReference type="PANTHER" id="PTHR30537:SF74">
    <property type="entry name" value="HTH-TYPE TRANSCRIPTIONAL REGULATOR TRPI"/>
    <property type="match status" value="1"/>
</dbReference>
<evidence type="ECO:0000256" key="3">
    <source>
        <dbReference type="ARBA" id="ARBA00023125"/>
    </source>
</evidence>
<dbReference type="InterPro" id="IPR005119">
    <property type="entry name" value="LysR_subst-bd"/>
</dbReference>
<dbReference type="InterPro" id="IPR036388">
    <property type="entry name" value="WH-like_DNA-bd_sf"/>
</dbReference>
<dbReference type="PANTHER" id="PTHR30537">
    <property type="entry name" value="HTH-TYPE TRANSCRIPTIONAL REGULATOR"/>
    <property type="match status" value="1"/>
</dbReference>
<dbReference type="PROSITE" id="PS50931">
    <property type="entry name" value="HTH_LYSR"/>
    <property type="match status" value="1"/>
</dbReference>
<dbReference type="Pfam" id="PF03466">
    <property type="entry name" value="LysR_substrate"/>
    <property type="match status" value="1"/>
</dbReference>
<organism evidence="6 7">
    <name type="scientific">Paracidovorax wautersii</name>
    <dbReference type="NCBI Taxonomy" id="1177982"/>
    <lineage>
        <taxon>Bacteria</taxon>
        <taxon>Pseudomonadati</taxon>
        <taxon>Pseudomonadota</taxon>
        <taxon>Betaproteobacteria</taxon>
        <taxon>Burkholderiales</taxon>
        <taxon>Comamonadaceae</taxon>
        <taxon>Paracidovorax</taxon>
    </lineage>
</organism>
<dbReference type="InterPro" id="IPR036390">
    <property type="entry name" value="WH_DNA-bd_sf"/>
</dbReference>
<gene>
    <name evidence="6" type="ORF">QE399_002633</name>
</gene>
<dbReference type="Pfam" id="PF00126">
    <property type="entry name" value="HTH_1"/>
    <property type="match status" value="1"/>
</dbReference>
<evidence type="ECO:0000259" key="5">
    <source>
        <dbReference type="PROSITE" id="PS50931"/>
    </source>
</evidence>
<proteinExistence type="inferred from homology"/>
<evidence type="ECO:0000256" key="4">
    <source>
        <dbReference type="ARBA" id="ARBA00023163"/>
    </source>
</evidence>
<comment type="caution">
    <text evidence="6">The sequence shown here is derived from an EMBL/GenBank/DDBJ whole genome shotgun (WGS) entry which is preliminary data.</text>
</comment>
<evidence type="ECO:0000313" key="6">
    <source>
        <dbReference type="EMBL" id="MDR6214944.1"/>
    </source>
</evidence>
<dbReference type="PRINTS" id="PR00039">
    <property type="entry name" value="HTHLYSR"/>
</dbReference>
<protein>
    <submittedName>
        <fullName evidence="6">LysR family glycine cleavage system transcriptional activator</fullName>
    </submittedName>
</protein>
<accession>A0ABU1IFA9</accession>
<reference evidence="6 7" key="1">
    <citation type="submission" date="2023-08" db="EMBL/GenBank/DDBJ databases">
        <title>Functional and genomic diversity of the sorghum phyllosphere microbiome.</title>
        <authorList>
            <person name="Shade A."/>
        </authorList>
    </citation>
    <scope>NUCLEOTIDE SEQUENCE [LARGE SCALE GENOMIC DNA]</scope>
    <source>
        <strain evidence="6 7">SORGH_AS_0335</strain>
    </source>
</reference>
<keyword evidence="3" id="KW-0238">DNA-binding</keyword>